<proteinExistence type="predicted"/>
<protein>
    <submittedName>
        <fullName evidence="1">3503_t:CDS:1</fullName>
    </submittedName>
</protein>
<evidence type="ECO:0000313" key="1">
    <source>
        <dbReference type="EMBL" id="CAI2199094.1"/>
    </source>
</evidence>
<dbReference type="AlphaFoldDB" id="A0A9W4TB37"/>
<sequence>IDYNYIKNAHFHQQTEERFLEIARQNSKIRKERLAAEYGLAKSGPFKILKLDRHLQTPHDAYHSMAGKAHTLLEATFNVFNTNGENSFIKYWKQIEKPTYWLAMIIPFILRCFLKPYHIKAETLNNWLITFGIRQNSAISKLCMCWAIEAKVLKLVFSITMTENIYQKLQEYLKREHDMLIQ</sequence>
<reference evidence="1" key="1">
    <citation type="submission" date="2022-08" db="EMBL/GenBank/DDBJ databases">
        <authorList>
            <person name="Kallberg Y."/>
            <person name="Tangrot J."/>
            <person name="Rosling A."/>
        </authorList>
    </citation>
    <scope>NUCLEOTIDE SEQUENCE</scope>
    <source>
        <strain evidence="1">Wild A</strain>
    </source>
</reference>
<evidence type="ECO:0000313" key="2">
    <source>
        <dbReference type="Proteomes" id="UP001153678"/>
    </source>
</evidence>
<feature type="non-terminal residue" evidence="1">
    <location>
        <position position="182"/>
    </location>
</feature>
<dbReference type="Proteomes" id="UP001153678">
    <property type="component" value="Unassembled WGS sequence"/>
</dbReference>
<organism evidence="1 2">
    <name type="scientific">Funneliformis geosporum</name>
    <dbReference type="NCBI Taxonomy" id="1117311"/>
    <lineage>
        <taxon>Eukaryota</taxon>
        <taxon>Fungi</taxon>
        <taxon>Fungi incertae sedis</taxon>
        <taxon>Mucoromycota</taxon>
        <taxon>Glomeromycotina</taxon>
        <taxon>Glomeromycetes</taxon>
        <taxon>Glomerales</taxon>
        <taxon>Glomeraceae</taxon>
        <taxon>Funneliformis</taxon>
    </lineage>
</organism>
<name>A0A9W4TB37_9GLOM</name>
<accession>A0A9W4TB37</accession>
<gene>
    <name evidence="1" type="ORF">FWILDA_LOCUS18901</name>
</gene>
<dbReference type="OrthoDB" id="2414281at2759"/>
<dbReference type="EMBL" id="CAMKVN010020273">
    <property type="protein sequence ID" value="CAI2199094.1"/>
    <property type="molecule type" value="Genomic_DNA"/>
</dbReference>
<keyword evidence="2" id="KW-1185">Reference proteome</keyword>
<comment type="caution">
    <text evidence="1">The sequence shown here is derived from an EMBL/GenBank/DDBJ whole genome shotgun (WGS) entry which is preliminary data.</text>
</comment>
<feature type="non-terminal residue" evidence="1">
    <location>
        <position position="1"/>
    </location>
</feature>